<name>A0A0F9ABT5_9ZZZZ</name>
<gene>
    <name evidence="1" type="ORF">LCGC14_2868900</name>
</gene>
<sequence>MGEQERAQYIIMRIEPSKRLSELCGFPYFVERRFTVEELLEQGVIDENDIEQMKY</sequence>
<accession>A0A0F9ABT5</accession>
<reference evidence="1" key="1">
    <citation type="journal article" date="2015" name="Nature">
        <title>Complex archaea that bridge the gap between prokaryotes and eukaryotes.</title>
        <authorList>
            <person name="Spang A."/>
            <person name="Saw J.H."/>
            <person name="Jorgensen S.L."/>
            <person name="Zaremba-Niedzwiedzka K."/>
            <person name="Martijn J."/>
            <person name="Lind A.E."/>
            <person name="van Eijk R."/>
            <person name="Schleper C."/>
            <person name="Guy L."/>
            <person name="Ettema T.J."/>
        </authorList>
    </citation>
    <scope>NUCLEOTIDE SEQUENCE</scope>
</reference>
<evidence type="ECO:0000313" key="1">
    <source>
        <dbReference type="EMBL" id="KKK75919.1"/>
    </source>
</evidence>
<dbReference type="AlphaFoldDB" id="A0A0F9ABT5"/>
<protein>
    <submittedName>
        <fullName evidence="1">Uncharacterized protein</fullName>
    </submittedName>
</protein>
<organism evidence="1">
    <name type="scientific">marine sediment metagenome</name>
    <dbReference type="NCBI Taxonomy" id="412755"/>
    <lineage>
        <taxon>unclassified sequences</taxon>
        <taxon>metagenomes</taxon>
        <taxon>ecological metagenomes</taxon>
    </lineage>
</organism>
<comment type="caution">
    <text evidence="1">The sequence shown here is derived from an EMBL/GenBank/DDBJ whole genome shotgun (WGS) entry which is preliminary data.</text>
</comment>
<proteinExistence type="predicted"/>
<dbReference type="EMBL" id="LAZR01055642">
    <property type="protein sequence ID" value="KKK75919.1"/>
    <property type="molecule type" value="Genomic_DNA"/>
</dbReference>